<evidence type="ECO:0000313" key="2">
    <source>
        <dbReference type="Proteomes" id="UP000053342"/>
    </source>
</evidence>
<dbReference type="RefSeq" id="XP_016261083.1">
    <property type="nucleotide sequence ID" value="XM_016409329.1"/>
</dbReference>
<dbReference type="AlphaFoldDB" id="A0A0D2BTT3"/>
<name>A0A0D2BTT3_9EURO</name>
<keyword evidence="2" id="KW-1185">Reference proteome</keyword>
<dbReference type="VEuPathDB" id="FungiDB:PV06_08036"/>
<dbReference type="GeneID" id="27360110"/>
<reference evidence="1 2" key="1">
    <citation type="submission" date="2015-01" db="EMBL/GenBank/DDBJ databases">
        <title>The Genome Sequence of Exophiala oligosperma CBS72588.</title>
        <authorList>
            <consortium name="The Broad Institute Genomics Platform"/>
            <person name="Cuomo C."/>
            <person name="de Hoog S."/>
            <person name="Gorbushina A."/>
            <person name="Stielow B."/>
            <person name="Teixiera M."/>
            <person name="Abouelleil A."/>
            <person name="Chapman S.B."/>
            <person name="Priest M."/>
            <person name="Young S.K."/>
            <person name="Wortman J."/>
            <person name="Nusbaum C."/>
            <person name="Birren B."/>
        </authorList>
    </citation>
    <scope>NUCLEOTIDE SEQUENCE [LARGE SCALE GENOMIC DNA]</scope>
    <source>
        <strain evidence="1 2">CBS 72588</strain>
    </source>
</reference>
<gene>
    <name evidence="1" type="ORF">PV06_08036</name>
</gene>
<accession>A0A0D2BTT3</accession>
<dbReference type="Proteomes" id="UP000053342">
    <property type="component" value="Unassembled WGS sequence"/>
</dbReference>
<proteinExistence type="predicted"/>
<dbReference type="EMBL" id="KN847338">
    <property type="protein sequence ID" value="KIW40867.1"/>
    <property type="molecule type" value="Genomic_DNA"/>
</dbReference>
<sequence>MVKAALAAFEEAGVSPNDIAVHEMHNYFWPMSSSPSMALGSVDLGSRTRWCGAATLPMVVAVSSTHPVASFRRGILWARQALAQFAELHNPGLGGAVVITVHKRADAAKNKFISNAEVAKA</sequence>
<protein>
    <recommendedName>
        <fullName evidence="3">Thiolase N-terminal domain-containing protein</fullName>
    </recommendedName>
</protein>
<evidence type="ECO:0000313" key="1">
    <source>
        <dbReference type="EMBL" id="KIW40867.1"/>
    </source>
</evidence>
<organism evidence="1 2">
    <name type="scientific">Exophiala oligosperma</name>
    <dbReference type="NCBI Taxonomy" id="215243"/>
    <lineage>
        <taxon>Eukaryota</taxon>
        <taxon>Fungi</taxon>
        <taxon>Dikarya</taxon>
        <taxon>Ascomycota</taxon>
        <taxon>Pezizomycotina</taxon>
        <taxon>Eurotiomycetes</taxon>
        <taxon>Chaetothyriomycetidae</taxon>
        <taxon>Chaetothyriales</taxon>
        <taxon>Herpotrichiellaceae</taxon>
        <taxon>Exophiala</taxon>
    </lineage>
</organism>
<dbReference type="STRING" id="215243.A0A0D2BTT3"/>
<evidence type="ECO:0008006" key="3">
    <source>
        <dbReference type="Google" id="ProtNLM"/>
    </source>
</evidence>
<dbReference type="HOGENOM" id="CLU_2038082_0_0_1"/>